<dbReference type="KEGG" id="asr:WL1483_2439"/>
<gene>
    <name evidence="1" type="ORF">WL1483_2439</name>
</gene>
<protein>
    <submittedName>
        <fullName evidence="1">Uncharacterized protein</fullName>
    </submittedName>
</protein>
<proteinExistence type="predicted"/>
<dbReference type="AlphaFoldDB" id="A0A0S2SJM3"/>
<evidence type="ECO:0000313" key="1">
    <source>
        <dbReference type="EMBL" id="ALP41858.1"/>
    </source>
</evidence>
<dbReference type="EMBL" id="CP013067">
    <property type="protein sequence ID" value="ALP41858.1"/>
    <property type="molecule type" value="Genomic_DNA"/>
</dbReference>
<accession>A0A0S2SJM3</accession>
<sequence>MIYARLSSGLLLFNNLWFNNHFSLLRHGLR</sequence>
<organism evidence="1 2">
    <name type="scientific">Aeromonas schubertii</name>
    <dbReference type="NCBI Taxonomy" id="652"/>
    <lineage>
        <taxon>Bacteria</taxon>
        <taxon>Pseudomonadati</taxon>
        <taxon>Pseudomonadota</taxon>
        <taxon>Gammaproteobacteria</taxon>
        <taxon>Aeromonadales</taxon>
        <taxon>Aeromonadaceae</taxon>
        <taxon>Aeromonas</taxon>
    </lineage>
</organism>
<evidence type="ECO:0000313" key="2">
    <source>
        <dbReference type="Proteomes" id="UP000058114"/>
    </source>
</evidence>
<reference evidence="1 2" key="2">
    <citation type="journal article" date="2016" name="Genome Announc.">
        <title>Complete Genome Sequence of the Highly Virulent Aeromonas schubertii Strain WL1483, Isolated from Diseased Snakehead Fish (Channa argus) in China.</title>
        <authorList>
            <person name="Liu L."/>
            <person name="Li N."/>
            <person name="Zhang D."/>
            <person name="Fu X."/>
            <person name="Shi C."/>
            <person name="Lin Q."/>
            <person name="Hao G."/>
        </authorList>
    </citation>
    <scope>NUCLEOTIDE SEQUENCE [LARGE SCALE GENOMIC DNA]</scope>
    <source>
        <strain evidence="1 2">WL1483</strain>
    </source>
</reference>
<dbReference type="Proteomes" id="UP000058114">
    <property type="component" value="Chromosome"/>
</dbReference>
<name>A0A0S2SJM3_9GAMM</name>
<reference evidence="2" key="1">
    <citation type="submission" date="2015-10" db="EMBL/GenBank/DDBJ databases">
        <title>Complete Genome Sequence of Aeromonas schubertii strain WL1483.</title>
        <authorList>
            <person name="Liu L."/>
        </authorList>
    </citation>
    <scope>NUCLEOTIDE SEQUENCE [LARGE SCALE GENOMIC DNA]</scope>
    <source>
        <strain evidence="2">WL1483</strain>
    </source>
</reference>